<dbReference type="CDD" id="cd12117">
    <property type="entry name" value="A_NRPS_Srf_like"/>
    <property type="match status" value="1"/>
</dbReference>
<sequence length="2190" mass="246081">MKEMAIDSTRDIHNLSVLTEQERHQILVEWNNTKVDYPKHLCIHELFAAQVEKTPDNIAVVFDEQKLTYQELNRRANKVAHYLQSLGVGREVLVGICVERSLDAIAGLLGILKAGGAYLPLDPTYPQERLSFMLSDSQVQVLLTQQKFVDEFSASGVKTVCLDSDWKSINGQSHENPTSDVTAENLAYVIYTSGSTGTPKGVAVPHRAVNRLVCNTDYVQLEASDRVAQASNTSFDAATFEIWGSLLHGATLVGVPQNVVLSLQHFAEYIREQKITVLFLTTALFNQFASVVPQTFKNLRHLLFGGEAVDPKSVKAVLDNGAPQRLLHVYGPTESTTFSCWHLIKDVPEGTTNIPIGRPISNTQVYILNSELQPVTVGTPGEIYIGGDGLARGYLNRPELTEQRFIPNPFDNAKLYKTGDLARYLPDGNIEFVGRVDYQVKIRGFRIELGEIEARLSQHPDVQQAVVIVREDIPGDKRLVAYIVPHQKSAANSITLKCFLEDKLPAYMVPAAFMILDSLPLTPNGKVERRNLPAPTRTRPDLEIFVAPRNPIEEKLAGIWSQLLGLDVIGVNDNFFHLGGHSLIATQMLARVRDVFSLELFFPQIFTHPTIASLAQLIAQGGEESQWQRPPIKRISHQGLVPVSFSQERIYFVHKLAPENSAYQFQSTMEFKGPLNVEALKLALDEIVKRHEIFRTTYQEVNGRLYQVIHPHEGVAFKVIDLRHIPESERKIEAQKLVDAEILTHLDLTQLPIIQWAVFKLSDQEHIFTHVEHHMAHDGWSFNVFLSELVALYEAFLAGKPSPLPELSYQFADFASWQREWAQTPEAQAQLAYWQQKLAGIPPLLELPYDRPRPKEQTYNGDHVRMELPVDLCESLRVFSHKEGVTLFMTMLEAFIILLHRYIGQDDIFIGSAVANRRMHQIEKIIGMIVNNLVLRTDVSGNPTVRELLERVRQVTMEAYANEDVPFDKVVEAIRPVRNLSHNPLFQVMFSFHNSAKPHLNFPGLDITLQEPASNKSAKFDLDFLVIPRFEQSVQHGAKTGAKGITLVLEYNSDLFDAETIQAMLEQYEQVLIEMLANPEQQIGQIPLVTPSQQKLLGEWNQTHREYTHIQCIHKLLETQVELTPDAVAVEQDGQKLTYRELSDRANKIAHYLQSLGVKPETLVGICVERSLDAIAGLLGILKAGGAYVPLDPAYPQERIAEIIADTQLGFLLTQDKFQDKLLGYTGKTICLDTDWELIAPQSTANPISDVQLNNLAYIIYTSGSTGKPKGVTIEHRSLMNFVNTTIDEYGIKASDKVLQFASICFDTSIEEIFPCLCVGATLVLRTEEMLNSSEDFWRYCQKWQLTVLDLPTAYWHQLVAELKPQDSRIPQGLRTVIIGGEAVQLEKVQHWHSCVAHLFPVPELFNTYGPTEATVVTTLERLTPAATFVSIGRSISNAQVYVLDQYLQPAPIGVPGELHIGGAGLARGYWQRPELTAEKFIEKAEGSTSATLSDQEAEGRRLYKTGDLVRFRTDGKLEYLGRVDNQVKIRGFRIELGEIEALLRQHPQVLQAVAIAHEDTPGQKRLVAYVVPRKPQPTTNELRDFLKQKLPNYMIPATFMVLETIPMTPNQKVDYRALPTPEFSPSAEDKFVAPRTLIQEKLVEIWSEVLRVENVGIHDNFFELGGDSILSIQLISKANQAGIQIAAKQLFKYQTIAELATVAGITRQINAEQGLVTGSVALTPIQHWFFEQKLPEPHYFNQSALLEVPSDLQPELLQQVVQHLLGHHDALRLRFVQEEENWQQINAATQESVTLSVFDLSHLSPAEQQKAIATKDAELQASLDLATGAIAKVALFQLGKNQPSCLLFIIHHLAVDGVSWRILLEDLATAYQQISRGETIKLPAKTTSWQYWSDRLTEYAQTQAIKELDYWLTQSSLQVTALPVDYPFSKENNTVASTASVSLALNEEQTRALLQDVPSAYNTQINDVLLTALVQSFTQWTGESSLLIDLEGHGREDLFEDVDLSRTVGWFTTLFPVGLQLGEIEHPGEALKSIKEQLRRIPNRGIGYGVLRYLHENTTIREKLQSLPVAQISFNYLGQFDQVLKASEVLGLAKEFKSEQSLLNQRSHLLGISGFIRAGKLEMTWAYSEKIHKRDTIERLASGFIEALKTLIAHCQSKDSQSYTPSDFSAAKLNQKQLDKFLAKLNKTK</sequence>
<dbReference type="InterPro" id="IPR010060">
    <property type="entry name" value="NRPS_synth"/>
</dbReference>
<dbReference type="InterPro" id="IPR020806">
    <property type="entry name" value="PKS_PP-bd"/>
</dbReference>
<dbReference type="Gene3D" id="3.30.559.10">
    <property type="entry name" value="Chloramphenicol acetyltransferase-like domain"/>
    <property type="match status" value="2"/>
</dbReference>
<evidence type="ECO:0000256" key="4">
    <source>
        <dbReference type="ARBA" id="ARBA00022553"/>
    </source>
</evidence>
<dbReference type="GO" id="GO:0043041">
    <property type="term" value="P:amino acid activation for nonribosomal peptide biosynthetic process"/>
    <property type="evidence" value="ECO:0007669"/>
    <property type="project" value="TreeGrafter"/>
</dbReference>
<keyword evidence="4" id="KW-0597">Phosphoprotein</keyword>
<dbReference type="InterPro" id="IPR006162">
    <property type="entry name" value="Ppantetheine_attach_site"/>
</dbReference>
<dbReference type="GO" id="GO:0005829">
    <property type="term" value="C:cytosol"/>
    <property type="evidence" value="ECO:0007669"/>
    <property type="project" value="TreeGrafter"/>
</dbReference>
<protein>
    <submittedName>
        <fullName evidence="8">AptA</fullName>
    </submittedName>
</protein>
<dbReference type="SUPFAM" id="SSF56801">
    <property type="entry name" value="Acetyl-CoA synthetase-like"/>
    <property type="match status" value="2"/>
</dbReference>
<dbReference type="Pfam" id="PF00550">
    <property type="entry name" value="PP-binding"/>
    <property type="match status" value="2"/>
</dbReference>
<dbReference type="Pfam" id="PF00501">
    <property type="entry name" value="AMP-binding"/>
    <property type="match status" value="2"/>
</dbReference>
<feature type="domain" description="Carrier" evidence="7">
    <location>
        <begin position="1634"/>
        <end position="1708"/>
    </location>
</feature>
<comment type="similarity">
    <text evidence="2">Belongs to the ATP-dependent AMP-binding enzyme family.</text>
</comment>
<evidence type="ECO:0000313" key="8">
    <source>
        <dbReference type="EMBL" id="AVK43250.1"/>
    </source>
</evidence>
<comment type="cofactor">
    <cofactor evidence="1">
        <name>pantetheine 4'-phosphate</name>
        <dbReference type="ChEBI" id="CHEBI:47942"/>
    </cofactor>
</comment>
<dbReference type="SUPFAM" id="SSF52777">
    <property type="entry name" value="CoA-dependent acyltransferases"/>
    <property type="match status" value="4"/>
</dbReference>
<dbReference type="InterPro" id="IPR023213">
    <property type="entry name" value="CAT-like_dom_sf"/>
</dbReference>
<organism evidence="8">
    <name type="scientific">Fischerella sp. CENA298</name>
    <dbReference type="NCBI Taxonomy" id="1622126"/>
    <lineage>
        <taxon>Bacteria</taxon>
        <taxon>Bacillati</taxon>
        <taxon>Cyanobacteriota</taxon>
        <taxon>Cyanophyceae</taxon>
        <taxon>Nostocales</taxon>
        <taxon>Hapalosiphonaceae</taxon>
        <taxon>Fischerella</taxon>
    </lineage>
</organism>
<evidence type="ECO:0000256" key="5">
    <source>
        <dbReference type="ARBA" id="ARBA00022737"/>
    </source>
</evidence>
<dbReference type="InterPro" id="IPR025110">
    <property type="entry name" value="AMP-bd_C"/>
</dbReference>
<dbReference type="NCBIfam" id="NF003417">
    <property type="entry name" value="PRK04813.1"/>
    <property type="match status" value="2"/>
</dbReference>
<reference evidence="8" key="2">
    <citation type="submission" date="2018-04" db="EMBL/GenBank/DDBJ databases">
        <authorList>
            <person name="Go L.Y."/>
            <person name="Mitchell J.A."/>
        </authorList>
    </citation>
    <scope>NUCLEOTIDE SEQUENCE</scope>
    <source>
        <strain evidence="8">CENA298</strain>
    </source>
</reference>
<evidence type="ECO:0000256" key="6">
    <source>
        <dbReference type="ARBA" id="ARBA00023194"/>
    </source>
</evidence>
<dbReference type="InterPro" id="IPR001242">
    <property type="entry name" value="Condensation_dom"/>
</dbReference>
<dbReference type="PANTHER" id="PTHR45527:SF14">
    <property type="entry name" value="PLIPASTATIN SYNTHASE SUBUNIT B"/>
    <property type="match status" value="1"/>
</dbReference>
<dbReference type="Gene3D" id="3.30.559.30">
    <property type="entry name" value="Nonribosomal peptide synthetase, condensation domain"/>
    <property type="match status" value="2"/>
</dbReference>
<dbReference type="GO" id="GO:0003824">
    <property type="term" value="F:catalytic activity"/>
    <property type="evidence" value="ECO:0007669"/>
    <property type="project" value="UniProtKB-KW"/>
</dbReference>
<dbReference type="Gene3D" id="3.30.300.30">
    <property type="match status" value="2"/>
</dbReference>
<dbReference type="InterPro" id="IPR000873">
    <property type="entry name" value="AMP-dep_synth/lig_dom"/>
</dbReference>
<dbReference type="FunFam" id="1.10.1200.10:FF:000005">
    <property type="entry name" value="Nonribosomal peptide synthetase 1"/>
    <property type="match status" value="2"/>
</dbReference>
<feature type="domain" description="Carrier" evidence="7">
    <location>
        <begin position="547"/>
        <end position="622"/>
    </location>
</feature>
<dbReference type="FunFam" id="3.30.300.30:FF:000010">
    <property type="entry name" value="Enterobactin synthetase component F"/>
    <property type="match status" value="2"/>
</dbReference>
<dbReference type="PROSITE" id="PS00455">
    <property type="entry name" value="AMP_BINDING"/>
    <property type="match status" value="2"/>
</dbReference>
<dbReference type="Gene3D" id="2.30.38.10">
    <property type="entry name" value="Luciferase, Domain 3"/>
    <property type="match status" value="2"/>
</dbReference>
<keyword evidence="5" id="KW-0677">Repeat</keyword>
<dbReference type="NCBIfam" id="TIGR01733">
    <property type="entry name" value="AA-adenyl-dom"/>
    <property type="match status" value="2"/>
</dbReference>
<evidence type="ECO:0000256" key="1">
    <source>
        <dbReference type="ARBA" id="ARBA00001957"/>
    </source>
</evidence>
<dbReference type="PROSITE" id="PS50075">
    <property type="entry name" value="CARRIER"/>
    <property type="match status" value="2"/>
</dbReference>
<dbReference type="Pfam" id="PF00668">
    <property type="entry name" value="Condensation"/>
    <property type="match status" value="2"/>
</dbReference>
<dbReference type="FunFam" id="2.30.38.10:FF:000001">
    <property type="entry name" value="Non-ribosomal peptide synthetase PvdI"/>
    <property type="match status" value="1"/>
</dbReference>
<dbReference type="Gene3D" id="3.40.50.980">
    <property type="match status" value="4"/>
</dbReference>
<accession>A0A2P1CYX6</accession>
<dbReference type="GO" id="GO:0017000">
    <property type="term" value="P:antibiotic biosynthetic process"/>
    <property type="evidence" value="ECO:0007669"/>
    <property type="project" value="UniProtKB-KW"/>
</dbReference>
<dbReference type="EMBL" id="MF741685">
    <property type="protein sequence ID" value="AVK43250.1"/>
    <property type="molecule type" value="Genomic_DNA"/>
</dbReference>
<dbReference type="PANTHER" id="PTHR45527">
    <property type="entry name" value="NONRIBOSOMAL PEPTIDE SYNTHETASE"/>
    <property type="match status" value="1"/>
</dbReference>
<proteinExistence type="inferred from homology"/>
<dbReference type="GO" id="GO:0031177">
    <property type="term" value="F:phosphopantetheine binding"/>
    <property type="evidence" value="ECO:0007669"/>
    <property type="project" value="InterPro"/>
</dbReference>
<dbReference type="NCBIfam" id="TIGR01720">
    <property type="entry name" value="NRPS-para261"/>
    <property type="match status" value="1"/>
</dbReference>
<evidence type="ECO:0000259" key="7">
    <source>
        <dbReference type="PROSITE" id="PS50075"/>
    </source>
</evidence>
<keyword evidence="3" id="KW-0596">Phosphopantetheine</keyword>
<dbReference type="InterPro" id="IPR010071">
    <property type="entry name" value="AA_adenyl_dom"/>
</dbReference>
<reference evidence="8" key="1">
    <citation type="journal article" date="2017" name="ACS Chem. Biol.">
        <title>Simultaneous Production of Anabaenopeptins and Namalides by the Cyanobacterium Nostoc sp. CENA543.</title>
        <authorList>
            <person name="Shishido T.K."/>
            <person name="Jokela J."/>
            <person name="Fewer D.P."/>
            <person name="Wahlsten M."/>
            <person name="Fiore M.F."/>
            <person name="Sivonen K."/>
        </authorList>
    </citation>
    <scope>NUCLEOTIDE SEQUENCE</scope>
    <source>
        <strain evidence="8">CENA298</strain>
    </source>
</reference>
<dbReference type="CDD" id="cd19534">
    <property type="entry name" value="E_NRPS"/>
    <property type="match status" value="1"/>
</dbReference>
<keyword evidence="6" id="KW-0045">Antibiotic biosynthesis</keyword>
<dbReference type="Gene3D" id="1.10.1200.10">
    <property type="entry name" value="ACP-like"/>
    <property type="match status" value="2"/>
</dbReference>
<evidence type="ECO:0000256" key="3">
    <source>
        <dbReference type="ARBA" id="ARBA00022450"/>
    </source>
</evidence>
<dbReference type="Pfam" id="PF13193">
    <property type="entry name" value="AMP-binding_C"/>
    <property type="match status" value="2"/>
</dbReference>
<dbReference type="FunFam" id="3.40.50.12780:FF:000012">
    <property type="entry name" value="Non-ribosomal peptide synthetase"/>
    <property type="match status" value="2"/>
</dbReference>
<dbReference type="InterPro" id="IPR036736">
    <property type="entry name" value="ACP-like_sf"/>
</dbReference>
<dbReference type="FunFam" id="3.40.50.980:FF:000001">
    <property type="entry name" value="Non-ribosomal peptide synthetase"/>
    <property type="match status" value="2"/>
</dbReference>
<dbReference type="InterPro" id="IPR009081">
    <property type="entry name" value="PP-bd_ACP"/>
</dbReference>
<dbReference type="CDD" id="cd19531">
    <property type="entry name" value="LCL_NRPS-like"/>
    <property type="match status" value="1"/>
</dbReference>
<dbReference type="InterPro" id="IPR045851">
    <property type="entry name" value="AMP-bd_C_sf"/>
</dbReference>
<dbReference type="FunFam" id="3.30.559.30:FF:000001">
    <property type="entry name" value="Non-ribosomal peptide synthetase"/>
    <property type="match status" value="1"/>
</dbReference>
<evidence type="ECO:0000256" key="2">
    <source>
        <dbReference type="ARBA" id="ARBA00006432"/>
    </source>
</evidence>
<gene>
    <name evidence="8" type="primary">aptA</name>
</gene>
<dbReference type="InterPro" id="IPR020845">
    <property type="entry name" value="AMP-binding_CS"/>
</dbReference>
<dbReference type="GO" id="GO:0008610">
    <property type="term" value="P:lipid biosynthetic process"/>
    <property type="evidence" value="ECO:0007669"/>
    <property type="project" value="UniProtKB-ARBA"/>
</dbReference>
<dbReference type="SMART" id="SM00823">
    <property type="entry name" value="PKS_PP"/>
    <property type="match status" value="2"/>
</dbReference>
<name>A0A2P1CYX6_9CYAN</name>
<dbReference type="GO" id="GO:0044550">
    <property type="term" value="P:secondary metabolite biosynthetic process"/>
    <property type="evidence" value="ECO:0007669"/>
    <property type="project" value="UniProtKB-ARBA"/>
</dbReference>
<dbReference type="SUPFAM" id="SSF47336">
    <property type="entry name" value="ACP-like"/>
    <property type="match status" value="2"/>
</dbReference>
<dbReference type="PROSITE" id="PS00012">
    <property type="entry name" value="PHOSPHOPANTETHEINE"/>
    <property type="match status" value="2"/>
</dbReference>